<dbReference type="EMBL" id="MG779374">
    <property type="protein sequence ID" value="AUV58781.1"/>
    <property type="molecule type" value="Genomic_DNA"/>
</dbReference>
<dbReference type="SUPFAM" id="SSF140860">
    <property type="entry name" value="Pseudo ankyrin repeat-like"/>
    <property type="match status" value="1"/>
</dbReference>
<evidence type="ECO:0000313" key="1">
    <source>
        <dbReference type="EMBL" id="AUV58781.1"/>
    </source>
</evidence>
<dbReference type="InterPro" id="IPR036770">
    <property type="entry name" value="Ankyrin_rpt-contain_sf"/>
</dbReference>
<protein>
    <recommendedName>
        <fullName evidence="2">Ankyrin repeat protein</fullName>
    </recommendedName>
</protein>
<name>A0A2K9V9A1_9VIRU</name>
<accession>A0A2K9V9A1</accession>
<evidence type="ECO:0008006" key="2">
    <source>
        <dbReference type="Google" id="ProtNLM"/>
    </source>
</evidence>
<reference evidence="1" key="1">
    <citation type="submission" date="2018-01" db="EMBL/GenBank/DDBJ databases">
        <title>Draft genome sequence of Bandra megavirus.</title>
        <authorList>
            <person name="Chatterjee A."/>
            <person name="Yadav R."/>
            <person name="Kondabagil K."/>
        </authorList>
    </citation>
    <scope>NUCLEOTIDE SEQUENCE</scope>
    <source>
        <strain evidence="1">KK-1</strain>
    </source>
</reference>
<sequence length="475" mass="55509">MYICICESINALINDLENSSNVKNINGIYTATYNGGDDIEIHVTKIKYIHLYYHLGTEFAIINLPKNDPEFVVNKDRDSMSWYVNKYGFGKIYSLYDPKTYEKFGLNIQDNHHIMDFASSDNRVDILDWYIESGYQLHYSNKAINSASVKNNIDVLNWWLYSGLDLKYDRSAIDIASAYGNIDVLNWWLNSGLELKYSKNSVCINIYLNFKPSQTIIINTLNWWLQSGLEIKYDESVIDTACRKNDIEIFNWWINSGLELKYTNNAINNASSGGYFDILDKWLDLYTNFNIELKYDEHTIDYSPFGDNTIAILSWWIKSNLEIKYSDMLTSNIICLDRIDIFEFMLANSMEIKCSDTIMNGIKSSEMLNFWIDNNLPIKYSESSMDYASEDVLNMWFKSGLKLKYSEESIDIAFRRNRKNILDWWLKSGLPIKHSKYAYSGKKGKDYDQSTIQWWQDSGLPLEYIERIIIGKKLT</sequence>
<proteinExistence type="predicted"/>
<organism evidence="1">
    <name type="scientific">Bandra megavirus</name>
    <dbReference type="NCBI Taxonomy" id="2071566"/>
    <lineage>
        <taxon>Viruses</taxon>
        <taxon>Varidnaviria</taxon>
        <taxon>Bamfordvirae</taxon>
        <taxon>Nucleocytoviricota</taxon>
        <taxon>Megaviricetes</taxon>
        <taxon>Imitervirales</taxon>
        <taxon>Mimiviridae</taxon>
        <taxon>Megamimivirinae</taxon>
        <taxon>Megavirus</taxon>
    </lineage>
</organism>
<dbReference type="Gene3D" id="1.25.40.20">
    <property type="entry name" value="Ankyrin repeat-containing domain"/>
    <property type="match status" value="1"/>
</dbReference>